<sequence>MTLPKSIQMNNDTEFYCFKPITSADQSVTLKDAILSSTSFKVGEKRYYQFLNADSGYIDSDTLESNAQICLTSDLKFSIEWNLGTVTSAEGSATIVEWVNGVKEVVDQLQEYMDELVAKDQEEDRRLMKFLAKYEWLKK</sequence>
<comment type="caution">
    <text evidence="1">The sequence shown here is derived from an EMBL/GenBank/DDBJ whole genome shotgun (WGS) entry which is preliminary data.</text>
</comment>
<organism evidence="1 2">
    <name type="scientific">Secundilactobacillus mixtipabuli</name>
    <dbReference type="NCBI Taxonomy" id="1435342"/>
    <lineage>
        <taxon>Bacteria</taxon>
        <taxon>Bacillati</taxon>
        <taxon>Bacillota</taxon>
        <taxon>Bacilli</taxon>
        <taxon>Lactobacillales</taxon>
        <taxon>Lactobacillaceae</taxon>
        <taxon>Secundilactobacillus</taxon>
    </lineage>
</organism>
<dbReference type="RefSeq" id="WP_089108339.1">
    <property type="nucleotide sequence ID" value="NZ_BCMF01000002.1"/>
</dbReference>
<dbReference type="EMBL" id="BCMF01000002">
    <property type="protein sequence ID" value="GAW98525.1"/>
    <property type="molecule type" value="Genomic_DNA"/>
</dbReference>
<evidence type="ECO:0000313" key="2">
    <source>
        <dbReference type="Proteomes" id="UP000198374"/>
    </source>
</evidence>
<accession>A0A1Z5IAA2</accession>
<proteinExistence type="predicted"/>
<evidence type="ECO:0000313" key="1">
    <source>
        <dbReference type="EMBL" id="GAW98525.1"/>
    </source>
</evidence>
<keyword evidence="2" id="KW-1185">Reference proteome</keyword>
<dbReference type="Proteomes" id="UP000198374">
    <property type="component" value="Unassembled WGS sequence"/>
</dbReference>
<reference evidence="1 2" key="1">
    <citation type="submission" date="2015-11" db="EMBL/GenBank/DDBJ databases">
        <title>Draft genome sequences of new species of the genus Lactobacillus isolated from orchardgrass silage.</title>
        <authorList>
            <person name="Tohno M."/>
            <person name="Tanizawa Y."/>
            <person name="Arita M."/>
        </authorList>
    </citation>
    <scope>NUCLEOTIDE SEQUENCE [LARGE SCALE GENOMIC DNA]</scope>
    <source>
        <strain evidence="1 2">IWT30</strain>
    </source>
</reference>
<name>A0A1Z5IAA2_9LACO</name>
<dbReference type="AlphaFoldDB" id="A0A1Z5IAA2"/>
<gene>
    <name evidence="1" type="ORF">IWT30_00470</name>
</gene>
<protein>
    <submittedName>
        <fullName evidence="1">Uncharacterized protein</fullName>
    </submittedName>
</protein>